<evidence type="ECO:0000256" key="1">
    <source>
        <dbReference type="SAM" id="SignalP"/>
    </source>
</evidence>
<dbReference type="EMBL" id="UGYV01000001">
    <property type="protein sequence ID" value="SUI83026.1"/>
    <property type="molecule type" value="Genomic_DNA"/>
</dbReference>
<proteinExistence type="predicted"/>
<dbReference type="AlphaFoldDB" id="A0A380ALH7"/>
<dbReference type="InterPro" id="IPR021379">
    <property type="entry name" value="DUF3012"/>
</dbReference>
<keyword evidence="1" id="KW-0732">Signal</keyword>
<dbReference type="Pfam" id="PF11216">
    <property type="entry name" value="DUF3012"/>
    <property type="match status" value="1"/>
</dbReference>
<organism evidence="2 3">
    <name type="scientific">Shewanella morhuae</name>
    <dbReference type="NCBI Taxonomy" id="365591"/>
    <lineage>
        <taxon>Bacteria</taxon>
        <taxon>Pseudomonadati</taxon>
        <taxon>Pseudomonadota</taxon>
        <taxon>Gammaproteobacteria</taxon>
        <taxon>Alteromonadales</taxon>
        <taxon>Shewanellaceae</taxon>
        <taxon>Shewanella</taxon>
    </lineage>
</organism>
<reference evidence="2 3" key="1">
    <citation type="submission" date="2018-06" db="EMBL/GenBank/DDBJ databases">
        <authorList>
            <consortium name="Pathogen Informatics"/>
            <person name="Doyle S."/>
        </authorList>
    </citation>
    <scope>NUCLEOTIDE SEQUENCE [LARGE SCALE GENOMIC DNA]</scope>
    <source>
        <strain evidence="2 3">NCTC10736</strain>
    </source>
</reference>
<gene>
    <name evidence="2" type="ORF">NCTC10736_02593</name>
</gene>
<evidence type="ECO:0000313" key="3">
    <source>
        <dbReference type="Proteomes" id="UP000255061"/>
    </source>
</evidence>
<name>A0A380ALH7_9GAMM</name>
<feature type="signal peptide" evidence="1">
    <location>
        <begin position="1"/>
        <end position="33"/>
    </location>
</feature>
<feature type="chain" id="PRO_5016763253" evidence="1">
    <location>
        <begin position="34"/>
        <end position="68"/>
    </location>
</feature>
<dbReference type="RefSeq" id="WP_115406421.1">
    <property type="nucleotide sequence ID" value="NZ_BPFE01000004.1"/>
</dbReference>
<dbReference type="Proteomes" id="UP000255061">
    <property type="component" value="Unassembled WGS sequence"/>
</dbReference>
<evidence type="ECO:0000313" key="2">
    <source>
        <dbReference type="EMBL" id="SUI83026.1"/>
    </source>
</evidence>
<accession>A0A380ALH7</accession>
<protein>
    <submittedName>
        <fullName evidence="2">Protein of uncharacterized function (DUF3012)</fullName>
    </submittedName>
</protein>
<sequence>MSLLNFGAVKSPISKLVAIALVLAFTAGLSACAPEVGTDAWCKQMKNKPSGDWTANEAADYAKHCVFK</sequence>